<protein>
    <recommendedName>
        <fullName evidence="2">Myb-like domain-containing protein</fullName>
    </recommendedName>
</protein>
<feature type="region of interest" description="Disordered" evidence="1">
    <location>
        <begin position="351"/>
        <end position="383"/>
    </location>
</feature>
<evidence type="ECO:0000259" key="2">
    <source>
        <dbReference type="PROSITE" id="PS50090"/>
    </source>
</evidence>
<dbReference type="Proteomes" id="UP001341281">
    <property type="component" value="Chromosome 10"/>
</dbReference>
<dbReference type="CDD" id="cd00167">
    <property type="entry name" value="SANT"/>
    <property type="match status" value="1"/>
</dbReference>
<name>A0AAQ3UYZ8_PASNO</name>
<dbReference type="InterPro" id="IPR009057">
    <property type="entry name" value="Homeodomain-like_sf"/>
</dbReference>
<feature type="compositionally biased region" description="Low complexity" evidence="1">
    <location>
        <begin position="305"/>
        <end position="316"/>
    </location>
</feature>
<dbReference type="InterPro" id="IPR001005">
    <property type="entry name" value="SANT/Myb"/>
</dbReference>
<dbReference type="AlphaFoldDB" id="A0AAQ3UYZ8"/>
<dbReference type="EMBL" id="CP144754">
    <property type="protein sequence ID" value="WVZ98747.1"/>
    <property type="molecule type" value="Genomic_DNA"/>
</dbReference>
<feature type="region of interest" description="Disordered" evidence="1">
    <location>
        <begin position="118"/>
        <end position="145"/>
    </location>
</feature>
<dbReference type="SUPFAM" id="SSF46689">
    <property type="entry name" value="Homeodomain-like"/>
    <property type="match status" value="1"/>
</dbReference>
<feature type="compositionally biased region" description="Acidic residues" evidence="1">
    <location>
        <begin position="418"/>
        <end position="428"/>
    </location>
</feature>
<feature type="region of interest" description="Disordered" evidence="1">
    <location>
        <begin position="301"/>
        <end position="336"/>
    </location>
</feature>
<accession>A0AAQ3UYZ8</accession>
<dbReference type="Gene3D" id="1.10.10.60">
    <property type="entry name" value="Homeodomain-like"/>
    <property type="match status" value="1"/>
</dbReference>
<dbReference type="PANTHER" id="PTHR14000:SF17">
    <property type="entry name" value="MYB-LIKE DOMAIN-CONTAINING PROTEIN"/>
    <property type="match status" value="1"/>
</dbReference>
<keyword evidence="4" id="KW-1185">Reference proteome</keyword>
<proteinExistence type="predicted"/>
<dbReference type="PROSITE" id="PS50090">
    <property type="entry name" value="MYB_LIKE"/>
    <property type="match status" value="1"/>
</dbReference>
<gene>
    <name evidence="3" type="ORF">U9M48_044144</name>
</gene>
<sequence length="437" mass="48699">MLTGKTKNKGVLKGIGEMLDWSLWRGARMSPSHLVKIPKAFILGKILQMCNKNGEKQELKPSHCEVLTGKRKRGMETRASFKKQSYEGPKPLPAYCQEIAPCDEPRKSIHRRIEKDPPIAVKPKNGGERLPTIDENINEPSGTETEGMEIFCGSDDWTKEQDMALRKAYFSARPSPHFWKRVSKMVPGRSAEDCFNRIHADLSTPTPIAPRPRTSKTTFSPIGKITLSDPKLSNLWEPTIGRQKTAKQKSLAAQKTVRHLLQKHCLNDQAQDADHFSYFESSPSALQLNISFEDSPGTPDNFLNSGSLGKCSGSSSARKKSFSRLRTKPSEPSPAVLKPIKNFILHEKYIDQLSRRKGTRRPRKKAPGTNAADSRKTLSEQQAGGLKAAKNALISEATDFVKCFKRLQANSLAHVAENSEDGETECDASDYSHDDKE</sequence>
<feature type="compositionally biased region" description="Basic residues" evidence="1">
    <location>
        <begin position="317"/>
        <end position="327"/>
    </location>
</feature>
<feature type="compositionally biased region" description="Basic residues" evidence="1">
    <location>
        <begin position="355"/>
        <end position="366"/>
    </location>
</feature>
<evidence type="ECO:0000313" key="4">
    <source>
        <dbReference type="Proteomes" id="UP001341281"/>
    </source>
</evidence>
<feature type="domain" description="Myb-like" evidence="2">
    <location>
        <begin position="157"/>
        <end position="202"/>
    </location>
</feature>
<reference evidence="3 4" key="1">
    <citation type="submission" date="2024-02" db="EMBL/GenBank/DDBJ databases">
        <title>High-quality chromosome-scale genome assembly of Pensacola bahiagrass (Paspalum notatum Flugge var. saurae).</title>
        <authorList>
            <person name="Vega J.M."/>
            <person name="Podio M."/>
            <person name="Orjuela J."/>
            <person name="Siena L.A."/>
            <person name="Pessino S.C."/>
            <person name="Combes M.C."/>
            <person name="Mariac C."/>
            <person name="Albertini E."/>
            <person name="Pupilli F."/>
            <person name="Ortiz J.P.A."/>
            <person name="Leblanc O."/>
        </authorList>
    </citation>
    <scope>NUCLEOTIDE SEQUENCE [LARGE SCALE GENOMIC DNA]</scope>
    <source>
        <strain evidence="3">R1</strain>
        <tissue evidence="3">Leaf</tissue>
    </source>
</reference>
<evidence type="ECO:0000313" key="3">
    <source>
        <dbReference type="EMBL" id="WVZ98747.1"/>
    </source>
</evidence>
<dbReference type="PANTHER" id="PTHR14000">
    <property type="entry name" value="FINGER CCCH DOMAIN PROTEIN, PUTATIVE (DUF3755)-RELATED"/>
    <property type="match status" value="1"/>
</dbReference>
<organism evidence="3 4">
    <name type="scientific">Paspalum notatum var. saurae</name>
    <dbReference type="NCBI Taxonomy" id="547442"/>
    <lineage>
        <taxon>Eukaryota</taxon>
        <taxon>Viridiplantae</taxon>
        <taxon>Streptophyta</taxon>
        <taxon>Embryophyta</taxon>
        <taxon>Tracheophyta</taxon>
        <taxon>Spermatophyta</taxon>
        <taxon>Magnoliopsida</taxon>
        <taxon>Liliopsida</taxon>
        <taxon>Poales</taxon>
        <taxon>Poaceae</taxon>
        <taxon>PACMAD clade</taxon>
        <taxon>Panicoideae</taxon>
        <taxon>Andropogonodae</taxon>
        <taxon>Paspaleae</taxon>
        <taxon>Paspalinae</taxon>
        <taxon>Paspalum</taxon>
    </lineage>
</organism>
<feature type="region of interest" description="Disordered" evidence="1">
    <location>
        <begin position="414"/>
        <end position="437"/>
    </location>
</feature>
<evidence type="ECO:0000256" key="1">
    <source>
        <dbReference type="SAM" id="MobiDB-lite"/>
    </source>
</evidence>